<name>A0A0F6QWP1_9CORY</name>
<dbReference type="HOGENOM" id="CLU_2394712_0_0_11"/>
<sequence length="93" mass="9890">MECLEGTPGPALWSDGSKEFSQYCFDQLGGEEVLEHESNAGCPAAICGYGTDEHGNPNPTSGEIQTMHGCEAGYITDEELCQAVAEKLGDYTP</sequence>
<dbReference type="STRING" id="161896.UL81_05560"/>
<reference evidence="1 2" key="1">
    <citation type="journal article" date="2015" name="Genome Announc.">
        <title>Complete Genome Sequence of Corynebacterium camporealensis DSM 44610, Isolated from the Milk of a Manchega Sheep with Subclinical Mastitis.</title>
        <authorList>
            <person name="Ruckert C."/>
            <person name="Albersmeier A."/>
            <person name="Winkler A."/>
            <person name="Tauch A."/>
        </authorList>
    </citation>
    <scope>NUCLEOTIDE SEQUENCE [LARGE SCALE GENOMIC DNA]</scope>
    <source>
        <strain evidence="1 2">DSM 44610</strain>
    </source>
</reference>
<dbReference type="PATRIC" id="fig|161896.4.peg.1091"/>
<evidence type="ECO:0000313" key="1">
    <source>
        <dbReference type="EMBL" id="AKE39080.1"/>
    </source>
</evidence>
<dbReference type="AlphaFoldDB" id="A0A0F6QWP1"/>
<keyword evidence="2" id="KW-1185">Reference proteome</keyword>
<gene>
    <name evidence="1" type="ORF">UL81_05560</name>
</gene>
<accession>A0A0F6QWP1</accession>
<proteinExistence type="predicted"/>
<dbReference type="EMBL" id="CP011311">
    <property type="protein sequence ID" value="AKE39080.1"/>
    <property type="molecule type" value="Genomic_DNA"/>
</dbReference>
<organism evidence="1 2">
    <name type="scientific">Corynebacterium camporealensis</name>
    <dbReference type="NCBI Taxonomy" id="161896"/>
    <lineage>
        <taxon>Bacteria</taxon>
        <taxon>Bacillati</taxon>
        <taxon>Actinomycetota</taxon>
        <taxon>Actinomycetes</taxon>
        <taxon>Mycobacteriales</taxon>
        <taxon>Corynebacteriaceae</taxon>
        <taxon>Corynebacterium</taxon>
    </lineage>
</organism>
<dbReference type="Proteomes" id="UP000033566">
    <property type="component" value="Chromosome"/>
</dbReference>
<protein>
    <submittedName>
        <fullName evidence="1">Uncharacterized protein</fullName>
    </submittedName>
</protein>
<dbReference type="KEGG" id="ccj:UL81_05560"/>
<evidence type="ECO:0000313" key="2">
    <source>
        <dbReference type="Proteomes" id="UP000033566"/>
    </source>
</evidence>